<reference evidence="11" key="1">
    <citation type="submission" date="2016-10" db="EMBL/GenBank/DDBJ databases">
        <authorList>
            <person name="Varghese N."/>
            <person name="Submissions S."/>
        </authorList>
    </citation>
    <scope>NUCLEOTIDE SEQUENCE [LARGE SCALE GENOMIC DNA]</scope>
    <source>
        <strain evidence="11">DSM 46136</strain>
    </source>
</reference>
<protein>
    <recommendedName>
        <fullName evidence="2">biotin carboxylase</fullName>
        <ecNumber evidence="2">6.3.4.14</ecNumber>
    </recommendedName>
</protein>
<dbReference type="SUPFAM" id="SSF51246">
    <property type="entry name" value="Rudiment single hybrid motif"/>
    <property type="match status" value="1"/>
</dbReference>
<evidence type="ECO:0000313" key="11">
    <source>
        <dbReference type="Proteomes" id="UP000199546"/>
    </source>
</evidence>
<keyword evidence="3" id="KW-0436">Ligase</keyword>
<dbReference type="InterPro" id="IPR051602">
    <property type="entry name" value="ACC_Biotin_Carboxylase"/>
</dbReference>
<keyword evidence="4 7" id="KW-0547">Nucleotide-binding</keyword>
<sequence length="464" mass="49154">MPLRRVLVANRGEIAVRVVRACADEGIESVVAVSEADRDSRAALVADRAVCIGPASATSSYLDIPRVVTAALGTGCDAVHPGYGFLSERPELPEACADNGLVFVGPTADTIRRGGDKAAARQLAASLGIPVGAGSDTIADAVTARDVADRVGYPVVLKAAAGGGGRGMVLVESADAVESAFEGASREAQAAFGDGRMYLERFITRARHVEVQVLADTHGTVVHLGERDCSAQRRYQKLVEEAPATAVPLDVRRALREAAVELARALDYVGAGTVEFVVDAESGDYAFLEVNTRVQVEHPVTEMVTGIDIVRAQLQIAGGLPLPFSQDDVRLDGHAVEVRVNAEDPHRGFAPGPGTVSRWVEPVGGGLRIDTHCFGGYRIPPHYDSLLAKVIAHGPDREEALRRLDRGLRKLVVEGVPTTVPMLLAVIEAPEFRAGTHHTRWVEQELMPALTALLEAPEPAAAPA</sequence>
<dbReference type="RefSeq" id="WP_093581472.1">
    <property type="nucleotide sequence ID" value="NZ_FPBA01000014.1"/>
</dbReference>
<feature type="domain" description="Biotin carboxylation" evidence="9">
    <location>
        <begin position="2"/>
        <end position="447"/>
    </location>
</feature>
<dbReference type="InterPro" id="IPR016185">
    <property type="entry name" value="PreATP-grasp_dom_sf"/>
</dbReference>
<evidence type="ECO:0000256" key="6">
    <source>
        <dbReference type="ARBA" id="ARBA00048600"/>
    </source>
</evidence>
<dbReference type="Gene3D" id="3.30.470.20">
    <property type="entry name" value="ATP-grasp fold, B domain"/>
    <property type="match status" value="1"/>
</dbReference>
<evidence type="ECO:0000259" key="8">
    <source>
        <dbReference type="PROSITE" id="PS50975"/>
    </source>
</evidence>
<evidence type="ECO:0000256" key="4">
    <source>
        <dbReference type="ARBA" id="ARBA00022741"/>
    </source>
</evidence>
<dbReference type="EMBL" id="FPBA01000014">
    <property type="protein sequence ID" value="SFT87384.1"/>
    <property type="molecule type" value="Genomic_DNA"/>
</dbReference>
<dbReference type="InterPro" id="IPR005481">
    <property type="entry name" value="BC-like_N"/>
</dbReference>
<accession>A0A1I7BJL8</accession>
<dbReference type="GO" id="GO:0005524">
    <property type="term" value="F:ATP binding"/>
    <property type="evidence" value="ECO:0007669"/>
    <property type="project" value="UniProtKB-UniRule"/>
</dbReference>
<evidence type="ECO:0000256" key="7">
    <source>
        <dbReference type="PROSITE-ProRule" id="PRU00409"/>
    </source>
</evidence>
<dbReference type="InterPro" id="IPR011761">
    <property type="entry name" value="ATP-grasp"/>
</dbReference>
<name>A0A1I7BJL8_9ACTN</name>
<evidence type="ECO:0000256" key="2">
    <source>
        <dbReference type="ARBA" id="ARBA00013263"/>
    </source>
</evidence>
<comment type="function">
    <text evidence="1">This protein is a component of the acetyl coenzyme A carboxylase complex; first, biotin carboxylase catalyzes the carboxylation of the carrier protein and then the transcarboxylase transfers the carboxyl group to form malonyl-CoA.</text>
</comment>
<dbReference type="STRING" id="1296565.SAMN05660657_03646"/>
<evidence type="ECO:0000256" key="1">
    <source>
        <dbReference type="ARBA" id="ARBA00003761"/>
    </source>
</evidence>
<dbReference type="Proteomes" id="UP000199546">
    <property type="component" value="Unassembled WGS sequence"/>
</dbReference>
<comment type="catalytic activity">
    <reaction evidence="6">
        <text>N(6)-biotinyl-L-lysyl-[protein] + hydrogencarbonate + ATP = N(6)-carboxybiotinyl-L-lysyl-[protein] + ADP + phosphate + H(+)</text>
        <dbReference type="Rhea" id="RHEA:13501"/>
        <dbReference type="Rhea" id="RHEA-COMP:10505"/>
        <dbReference type="Rhea" id="RHEA-COMP:10506"/>
        <dbReference type="ChEBI" id="CHEBI:15378"/>
        <dbReference type="ChEBI" id="CHEBI:17544"/>
        <dbReference type="ChEBI" id="CHEBI:30616"/>
        <dbReference type="ChEBI" id="CHEBI:43474"/>
        <dbReference type="ChEBI" id="CHEBI:83144"/>
        <dbReference type="ChEBI" id="CHEBI:83145"/>
        <dbReference type="ChEBI" id="CHEBI:456216"/>
        <dbReference type="EC" id="6.3.4.14"/>
    </reaction>
</comment>
<proteinExistence type="predicted"/>
<dbReference type="InterPro" id="IPR011054">
    <property type="entry name" value="Rudment_hybrid_motif"/>
</dbReference>
<dbReference type="PROSITE" id="PS50979">
    <property type="entry name" value="BC"/>
    <property type="match status" value="1"/>
</dbReference>
<dbReference type="AlphaFoldDB" id="A0A1I7BJL8"/>
<dbReference type="InterPro" id="IPR005479">
    <property type="entry name" value="CPAse_ATP-bd"/>
</dbReference>
<dbReference type="PROSITE" id="PS50975">
    <property type="entry name" value="ATP_GRASP"/>
    <property type="match status" value="1"/>
</dbReference>
<dbReference type="SUPFAM" id="SSF56059">
    <property type="entry name" value="Glutathione synthetase ATP-binding domain-like"/>
    <property type="match status" value="1"/>
</dbReference>
<keyword evidence="11" id="KW-1185">Reference proteome</keyword>
<keyword evidence="5 7" id="KW-0067">ATP-binding</keyword>
<evidence type="ECO:0000259" key="9">
    <source>
        <dbReference type="PROSITE" id="PS50979"/>
    </source>
</evidence>
<feature type="domain" description="ATP-grasp" evidence="8">
    <location>
        <begin position="121"/>
        <end position="318"/>
    </location>
</feature>
<dbReference type="GO" id="GO:0046872">
    <property type="term" value="F:metal ion binding"/>
    <property type="evidence" value="ECO:0007669"/>
    <property type="project" value="InterPro"/>
</dbReference>
<evidence type="ECO:0000256" key="3">
    <source>
        <dbReference type="ARBA" id="ARBA00022598"/>
    </source>
</evidence>
<dbReference type="InterPro" id="IPR011764">
    <property type="entry name" value="Biotin_carboxylation_dom"/>
</dbReference>
<dbReference type="PROSITE" id="PS00866">
    <property type="entry name" value="CPSASE_1"/>
    <property type="match status" value="1"/>
</dbReference>
<organism evidence="10 11">
    <name type="scientific">Geodermatophilus amargosae</name>
    <dbReference type="NCBI Taxonomy" id="1296565"/>
    <lineage>
        <taxon>Bacteria</taxon>
        <taxon>Bacillati</taxon>
        <taxon>Actinomycetota</taxon>
        <taxon>Actinomycetes</taxon>
        <taxon>Geodermatophilales</taxon>
        <taxon>Geodermatophilaceae</taxon>
        <taxon>Geodermatophilus</taxon>
    </lineage>
</organism>
<dbReference type="Pfam" id="PF00289">
    <property type="entry name" value="Biotin_carb_N"/>
    <property type="match status" value="1"/>
</dbReference>
<dbReference type="InterPro" id="IPR005482">
    <property type="entry name" value="Biotin_COase_C"/>
</dbReference>
<dbReference type="PROSITE" id="PS00867">
    <property type="entry name" value="CPSASE_2"/>
    <property type="match status" value="1"/>
</dbReference>
<dbReference type="NCBIfam" id="NF006367">
    <property type="entry name" value="PRK08591.1"/>
    <property type="match status" value="1"/>
</dbReference>
<dbReference type="SUPFAM" id="SSF52440">
    <property type="entry name" value="PreATP-grasp domain"/>
    <property type="match status" value="1"/>
</dbReference>
<dbReference type="Pfam" id="PF02786">
    <property type="entry name" value="CPSase_L_D2"/>
    <property type="match status" value="1"/>
</dbReference>
<dbReference type="OrthoDB" id="9760256at2"/>
<dbReference type="PANTHER" id="PTHR48095:SF2">
    <property type="entry name" value="BIOTIN CARBOXYLASE, CHLOROPLASTIC"/>
    <property type="match status" value="1"/>
</dbReference>
<evidence type="ECO:0000313" key="10">
    <source>
        <dbReference type="EMBL" id="SFT87384.1"/>
    </source>
</evidence>
<dbReference type="EC" id="6.3.4.14" evidence="2"/>
<gene>
    <name evidence="10" type="ORF">SAMN05660657_03646</name>
</gene>
<dbReference type="Pfam" id="PF02785">
    <property type="entry name" value="Biotin_carb_C"/>
    <property type="match status" value="1"/>
</dbReference>
<evidence type="ECO:0000256" key="5">
    <source>
        <dbReference type="ARBA" id="ARBA00022840"/>
    </source>
</evidence>
<dbReference type="PANTHER" id="PTHR48095">
    <property type="entry name" value="PYRUVATE CARBOXYLASE SUBUNIT A"/>
    <property type="match status" value="1"/>
</dbReference>
<dbReference type="GO" id="GO:0004075">
    <property type="term" value="F:biotin carboxylase activity"/>
    <property type="evidence" value="ECO:0007669"/>
    <property type="project" value="UniProtKB-EC"/>
</dbReference>
<dbReference type="SMART" id="SM00878">
    <property type="entry name" value="Biotin_carb_C"/>
    <property type="match status" value="1"/>
</dbReference>